<keyword evidence="1" id="KW-0472">Membrane</keyword>
<keyword evidence="1" id="KW-1133">Transmembrane helix</keyword>
<proteinExistence type="predicted"/>
<dbReference type="GO" id="GO:0016787">
    <property type="term" value="F:hydrolase activity"/>
    <property type="evidence" value="ECO:0007669"/>
    <property type="project" value="UniProtKB-KW"/>
</dbReference>
<dbReference type="EMBL" id="VUMI01000004">
    <property type="protein sequence ID" value="MSS87428.1"/>
    <property type="molecule type" value="Genomic_DNA"/>
</dbReference>
<dbReference type="RefSeq" id="WP_276891012.1">
    <property type="nucleotide sequence ID" value="NZ_JAXDZL010000075.1"/>
</dbReference>
<organism evidence="3 4">
    <name type="scientific">Eisenbergiella porci</name>
    <dbReference type="NCBI Taxonomy" id="2652274"/>
    <lineage>
        <taxon>Bacteria</taxon>
        <taxon>Bacillati</taxon>
        <taxon>Bacillota</taxon>
        <taxon>Clostridia</taxon>
        <taxon>Lachnospirales</taxon>
        <taxon>Lachnospiraceae</taxon>
        <taxon>Eisenbergiella</taxon>
    </lineage>
</organism>
<dbReference type="InterPro" id="IPR029059">
    <property type="entry name" value="AB_hydrolase_5"/>
</dbReference>
<dbReference type="Gene3D" id="3.40.50.1820">
    <property type="entry name" value="alpha/beta hydrolase"/>
    <property type="match status" value="1"/>
</dbReference>
<evidence type="ECO:0000313" key="4">
    <source>
        <dbReference type="Proteomes" id="UP000436047"/>
    </source>
</evidence>
<name>A0A6N7WD83_9FIRM</name>
<comment type="caution">
    <text evidence="3">The sequence shown here is derived from an EMBL/GenBank/DDBJ whole genome shotgun (WGS) entry which is preliminary data.</text>
</comment>
<protein>
    <submittedName>
        <fullName evidence="3">Alpha/beta hydrolase</fullName>
    </submittedName>
</protein>
<evidence type="ECO:0000313" key="3">
    <source>
        <dbReference type="EMBL" id="MSS87428.1"/>
    </source>
</evidence>
<keyword evidence="3" id="KW-0378">Hydrolase</keyword>
<keyword evidence="4" id="KW-1185">Reference proteome</keyword>
<gene>
    <name evidence="3" type="ORF">FYJ45_03425</name>
</gene>
<dbReference type="SUPFAM" id="SSF53474">
    <property type="entry name" value="alpha/beta-Hydrolases"/>
    <property type="match status" value="1"/>
</dbReference>
<evidence type="ECO:0000259" key="2">
    <source>
        <dbReference type="Pfam" id="PF12695"/>
    </source>
</evidence>
<reference evidence="3 4" key="1">
    <citation type="submission" date="2019-08" db="EMBL/GenBank/DDBJ databases">
        <title>In-depth cultivation of the pig gut microbiome towards novel bacterial diversity and tailored functional studies.</title>
        <authorList>
            <person name="Wylensek D."/>
            <person name="Hitch T.C.A."/>
            <person name="Clavel T."/>
        </authorList>
    </citation>
    <scope>NUCLEOTIDE SEQUENCE [LARGE SCALE GENOMIC DNA]</scope>
    <source>
        <strain evidence="3 4">WCA-389-WT-23B</strain>
    </source>
</reference>
<dbReference type="InterPro" id="IPR029058">
    <property type="entry name" value="AB_hydrolase_fold"/>
</dbReference>
<dbReference type="GeneID" id="86052137"/>
<dbReference type="AlphaFoldDB" id="A0A6N7WD83"/>
<evidence type="ECO:0000256" key="1">
    <source>
        <dbReference type="SAM" id="Phobius"/>
    </source>
</evidence>
<dbReference type="Proteomes" id="UP000436047">
    <property type="component" value="Unassembled WGS sequence"/>
</dbReference>
<sequence>MKERKHGTGRKIIIGVLAVLLFAAAGIFIYIQAYYHALPDIQEVFAQGGGEQIQVDALDAWITYGDTKSGRGFIFYPGAKVEEEAYGPLMREIAAEDFFCVLVRMPGRLAVLGSGAAEDVMSAYPEIEEWYLSGHSLGGAMAAGYAAEHAEQLSGLALLAAYSTKPLLEALPVLSVYGSRDGVLNLEKYEECRVNLPKTAEEYVIEGGNHAGFGWYGEQKGDGRAEITPQEQWRLTAAEIGRWAGDSRQREQ</sequence>
<feature type="domain" description="Alpha/beta hydrolase fold-5" evidence="2">
    <location>
        <begin position="73"/>
        <end position="233"/>
    </location>
</feature>
<keyword evidence="1" id="KW-0812">Transmembrane</keyword>
<accession>A0A6N7WD83</accession>
<dbReference type="Pfam" id="PF12695">
    <property type="entry name" value="Abhydrolase_5"/>
    <property type="match status" value="1"/>
</dbReference>
<feature type="transmembrane region" description="Helical" evidence="1">
    <location>
        <begin position="12"/>
        <end position="35"/>
    </location>
</feature>